<protein>
    <recommendedName>
        <fullName evidence="4">16S rRNA (cytosine(967)-C(5))-methyltransferase</fullName>
        <ecNumber evidence="4">2.1.1.176</ecNumber>
    </recommendedName>
    <alternativeName>
        <fullName evidence="11">16S rRNA m5C967 methyltransferase</fullName>
    </alternativeName>
    <alternativeName>
        <fullName evidence="12">rRNA (cytosine-C(5)-)-methyltransferase RsmB</fullName>
    </alternativeName>
</protein>
<dbReference type="PANTHER" id="PTHR22807">
    <property type="entry name" value="NOP2 YEAST -RELATED NOL1/NOP2/FMU SUN DOMAIN-CONTAINING"/>
    <property type="match status" value="1"/>
</dbReference>
<dbReference type="Gene3D" id="1.10.940.10">
    <property type="entry name" value="NusB-like"/>
    <property type="match status" value="1"/>
</dbReference>
<evidence type="ECO:0000256" key="1">
    <source>
        <dbReference type="ARBA" id="ARBA00002724"/>
    </source>
</evidence>
<dbReference type="Proteomes" id="UP000654401">
    <property type="component" value="Unassembled WGS sequence"/>
</dbReference>
<keyword evidence="5" id="KW-0963">Cytoplasm</keyword>
<dbReference type="InterPro" id="IPR004573">
    <property type="entry name" value="rRNA_ssu_MeTfrase_B"/>
</dbReference>
<feature type="binding site" evidence="14">
    <location>
        <position position="323"/>
    </location>
    <ligand>
        <name>S-adenosyl-L-methionine</name>
        <dbReference type="ChEBI" id="CHEBI:59789"/>
    </ligand>
</feature>
<dbReference type="GO" id="GO:0003723">
    <property type="term" value="F:RNA binding"/>
    <property type="evidence" value="ECO:0007669"/>
    <property type="project" value="UniProtKB-UniRule"/>
</dbReference>
<evidence type="ECO:0000256" key="13">
    <source>
        <dbReference type="ARBA" id="ARBA00047283"/>
    </source>
</evidence>
<evidence type="ECO:0000259" key="15">
    <source>
        <dbReference type="PROSITE" id="PS51686"/>
    </source>
</evidence>
<evidence type="ECO:0000256" key="9">
    <source>
        <dbReference type="ARBA" id="ARBA00022691"/>
    </source>
</evidence>
<evidence type="ECO:0000256" key="7">
    <source>
        <dbReference type="ARBA" id="ARBA00022603"/>
    </source>
</evidence>
<feature type="binding site" evidence="14">
    <location>
        <begin position="255"/>
        <end position="261"/>
    </location>
    <ligand>
        <name>S-adenosyl-L-methionine</name>
        <dbReference type="ChEBI" id="CHEBI:59789"/>
    </ligand>
</feature>
<dbReference type="FunFam" id="3.40.50.150:FF:000022">
    <property type="entry name" value="Ribosomal RNA small subunit methyltransferase B"/>
    <property type="match status" value="1"/>
</dbReference>
<evidence type="ECO:0000313" key="17">
    <source>
        <dbReference type="Proteomes" id="UP000654401"/>
    </source>
</evidence>
<evidence type="ECO:0000256" key="6">
    <source>
        <dbReference type="ARBA" id="ARBA00022552"/>
    </source>
</evidence>
<feature type="domain" description="SAM-dependent MTase RsmB/NOP-type" evidence="15">
    <location>
        <begin position="165"/>
        <end position="434"/>
    </location>
</feature>
<dbReference type="NCBIfam" id="NF011494">
    <property type="entry name" value="PRK14902.1"/>
    <property type="match status" value="1"/>
</dbReference>
<comment type="catalytic activity">
    <reaction evidence="13">
        <text>cytidine(967) in 16S rRNA + S-adenosyl-L-methionine = 5-methylcytidine(967) in 16S rRNA + S-adenosyl-L-homocysteine + H(+)</text>
        <dbReference type="Rhea" id="RHEA:42748"/>
        <dbReference type="Rhea" id="RHEA-COMP:10219"/>
        <dbReference type="Rhea" id="RHEA-COMP:10220"/>
        <dbReference type="ChEBI" id="CHEBI:15378"/>
        <dbReference type="ChEBI" id="CHEBI:57856"/>
        <dbReference type="ChEBI" id="CHEBI:59789"/>
        <dbReference type="ChEBI" id="CHEBI:74483"/>
        <dbReference type="ChEBI" id="CHEBI:82748"/>
        <dbReference type="EC" id="2.1.1.176"/>
    </reaction>
</comment>
<dbReference type="PANTHER" id="PTHR22807:SF61">
    <property type="entry name" value="NOL1_NOP2_SUN FAMILY PROTEIN _ ANTITERMINATION NUSB DOMAIN-CONTAINING PROTEIN"/>
    <property type="match status" value="1"/>
</dbReference>
<dbReference type="AlphaFoldDB" id="A0A8J6P4Y2"/>
<dbReference type="GO" id="GO:0005829">
    <property type="term" value="C:cytosol"/>
    <property type="evidence" value="ECO:0007669"/>
    <property type="project" value="TreeGrafter"/>
</dbReference>
<feature type="active site" description="Nucleophile" evidence="14">
    <location>
        <position position="376"/>
    </location>
</feature>
<proteinExistence type="inferred from homology"/>
<dbReference type="InterPro" id="IPR054728">
    <property type="entry name" value="RsmB-like_ferredoxin"/>
</dbReference>
<evidence type="ECO:0000256" key="11">
    <source>
        <dbReference type="ARBA" id="ARBA00030399"/>
    </source>
</evidence>
<dbReference type="CDD" id="cd02440">
    <property type="entry name" value="AdoMet_MTases"/>
    <property type="match status" value="1"/>
</dbReference>
<reference evidence="16 17" key="1">
    <citation type="submission" date="2020-08" db="EMBL/GenBank/DDBJ databases">
        <title>Bridging the membrane lipid divide: bacteria of the FCB group superphylum have the potential to synthesize archaeal ether lipids.</title>
        <authorList>
            <person name="Villanueva L."/>
            <person name="Von Meijenfeldt F.A.B."/>
            <person name="Westbye A.B."/>
            <person name="Yadav S."/>
            <person name="Hopmans E.C."/>
            <person name="Dutilh B.E."/>
            <person name="Sinninghe Damste J.S."/>
        </authorList>
    </citation>
    <scope>NUCLEOTIDE SEQUENCE [LARGE SCALE GENOMIC DNA]</scope>
    <source>
        <strain evidence="16">NIOZ-UU100</strain>
    </source>
</reference>
<evidence type="ECO:0000313" key="16">
    <source>
        <dbReference type="EMBL" id="MBC8519725.1"/>
    </source>
</evidence>
<dbReference type="NCBIfam" id="TIGR00563">
    <property type="entry name" value="rsmB"/>
    <property type="match status" value="1"/>
</dbReference>
<dbReference type="Gene3D" id="1.10.287.730">
    <property type="entry name" value="Helix hairpin bin"/>
    <property type="match status" value="1"/>
</dbReference>
<dbReference type="GO" id="GO:0009383">
    <property type="term" value="F:rRNA (cytosine-C5-)-methyltransferase activity"/>
    <property type="evidence" value="ECO:0007669"/>
    <property type="project" value="TreeGrafter"/>
</dbReference>
<comment type="function">
    <text evidence="1">Specifically methylates the cytosine at position 967 (m5C967) of 16S rRNA.</text>
</comment>
<dbReference type="Gene3D" id="3.30.70.1170">
    <property type="entry name" value="Sun protein, domain 3"/>
    <property type="match status" value="1"/>
</dbReference>
<dbReference type="Pfam" id="PF01189">
    <property type="entry name" value="Methyltr_RsmB-F"/>
    <property type="match status" value="1"/>
</dbReference>
<keyword evidence="9 14" id="KW-0949">S-adenosyl-L-methionine</keyword>
<dbReference type="InterPro" id="IPR029063">
    <property type="entry name" value="SAM-dependent_MTases_sf"/>
</dbReference>
<sequence>MSSSWGPRAAAARAVAGVVFQHRSLSATLPQATQSLEPSDRALAQEISYGVLRNFFQLEAIGGKLLKRPFKKKDGDLYALILGGIYQLNFMRTPPHAILSETVNATRHLRKEWARGLVNAVLRRFQREHNELIKNTEQNLTAKTNHPDWIIKHLQHAWPDQWEQILVNNNQRPPMTLRVNLQKVSREQYMEQLAESRIEAAISVHSPATITLNKGVSVSILPGFESGDVSVQDEAPQQAAILLEPQPNERILDACAAPGGKTAHILETAPEIEEIVALDIEADRLKRIEENMERLGITATITQGDASNQEWWDGKLFDRILVDAPCSATGVIRRNPDIKLLRRKEDIPALAATQYDILESCWGMLKQGGTLLYATCSIFPEENEEQVQKFLGAHPEASPHNIEADWGQSTGAGWQLLSGDNGVDGFYYARLLKQELPDT</sequence>
<dbReference type="InterPro" id="IPR035926">
    <property type="entry name" value="NusB-like_sf"/>
</dbReference>
<keyword evidence="8 14" id="KW-0808">Transferase</keyword>
<gene>
    <name evidence="16" type="primary">rsmB</name>
    <name evidence="16" type="ORF">H8D24_04875</name>
</gene>
<dbReference type="GO" id="GO:0070475">
    <property type="term" value="P:rRNA base methylation"/>
    <property type="evidence" value="ECO:0007669"/>
    <property type="project" value="TreeGrafter"/>
</dbReference>
<feature type="binding site" evidence="14">
    <location>
        <position position="279"/>
    </location>
    <ligand>
        <name>S-adenosyl-L-methionine</name>
        <dbReference type="ChEBI" id="CHEBI:59789"/>
    </ligand>
</feature>
<dbReference type="SUPFAM" id="SSF48013">
    <property type="entry name" value="NusB-like"/>
    <property type="match status" value="1"/>
</dbReference>
<keyword evidence="7 14" id="KW-0489">Methyltransferase</keyword>
<name>A0A8J6P4Y2_9GAMM</name>
<dbReference type="Pfam" id="PF01029">
    <property type="entry name" value="NusB"/>
    <property type="match status" value="1"/>
</dbReference>
<accession>A0A8J6P4Y2</accession>
<dbReference type="InterPro" id="IPR001678">
    <property type="entry name" value="MeTrfase_RsmB-F_NOP2_dom"/>
</dbReference>
<organism evidence="16 17">
    <name type="scientific">Candidatus Thiopontia autotrophica</name>
    <dbReference type="NCBI Taxonomy" id="2841688"/>
    <lineage>
        <taxon>Bacteria</taxon>
        <taxon>Pseudomonadati</taxon>
        <taxon>Pseudomonadota</taxon>
        <taxon>Gammaproteobacteria</taxon>
        <taxon>Candidatus Thiopontia</taxon>
    </lineage>
</organism>
<evidence type="ECO:0000256" key="12">
    <source>
        <dbReference type="ARBA" id="ARBA00031088"/>
    </source>
</evidence>
<comment type="caution">
    <text evidence="16">The sequence shown here is derived from an EMBL/GenBank/DDBJ whole genome shotgun (WGS) entry which is preliminary data.</text>
</comment>
<dbReference type="GO" id="GO:0006355">
    <property type="term" value="P:regulation of DNA-templated transcription"/>
    <property type="evidence" value="ECO:0007669"/>
    <property type="project" value="InterPro"/>
</dbReference>
<dbReference type="EMBL" id="JACNFK010000026">
    <property type="protein sequence ID" value="MBC8519725.1"/>
    <property type="molecule type" value="Genomic_DNA"/>
</dbReference>
<dbReference type="EC" id="2.1.1.176" evidence="4"/>
<dbReference type="PROSITE" id="PS51686">
    <property type="entry name" value="SAM_MT_RSMB_NOP"/>
    <property type="match status" value="1"/>
</dbReference>
<keyword evidence="6" id="KW-0698">rRNA processing</keyword>
<feature type="binding site" evidence="14">
    <location>
        <position position="305"/>
    </location>
    <ligand>
        <name>S-adenosyl-L-methionine</name>
        <dbReference type="ChEBI" id="CHEBI:59789"/>
    </ligand>
</feature>
<comment type="similarity">
    <text evidence="3 14">Belongs to the class I-like SAM-binding methyltransferase superfamily. RsmB/NOP family.</text>
</comment>
<dbReference type="Pfam" id="PF22458">
    <property type="entry name" value="RsmF-B_ferredox"/>
    <property type="match status" value="1"/>
</dbReference>
<dbReference type="PRINTS" id="PR02008">
    <property type="entry name" value="RCMTFAMILY"/>
</dbReference>
<evidence type="ECO:0000256" key="14">
    <source>
        <dbReference type="PROSITE-ProRule" id="PRU01023"/>
    </source>
</evidence>
<evidence type="ECO:0000256" key="8">
    <source>
        <dbReference type="ARBA" id="ARBA00022679"/>
    </source>
</evidence>
<dbReference type="InterPro" id="IPR049560">
    <property type="entry name" value="MeTrfase_RsmB-F_NOP2_cat"/>
</dbReference>
<dbReference type="InterPro" id="IPR023267">
    <property type="entry name" value="RCMT"/>
</dbReference>
<evidence type="ECO:0000256" key="4">
    <source>
        <dbReference type="ARBA" id="ARBA00012140"/>
    </source>
</evidence>
<dbReference type="InterPro" id="IPR006027">
    <property type="entry name" value="NusB_RsmB_TIM44"/>
</dbReference>
<dbReference type="NCBIfam" id="NF008149">
    <property type="entry name" value="PRK10901.1"/>
    <property type="match status" value="1"/>
</dbReference>
<keyword evidence="10 14" id="KW-0694">RNA-binding</keyword>
<evidence type="ECO:0000256" key="5">
    <source>
        <dbReference type="ARBA" id="ARBA00022490"/>
    </source>
</evidence>
<comment type="subcellular location">
    <subcellularLocation>
        <location evidence="2">Cytoplasm</location>
    </subcellularLocation>
</comment>
<dbReference type="InterPro" id="IPR018314">
    <property type="entry name" value="RsmB/NOL1/NOP2-like_CS"/>
</dbReference>
<dbReference type="Gene3D" id="3.40.50.150">
    <property type="entry name" value="Vaccinia Virus protein VP39"/>
    <property type="match status" value="1"/>
</dbReference>
<dbReference type="PROSITE" id="PS01153">
    <property type="entry name" value="NOL1_NOP2_SUN"/>
    <property type="match status" value="1"/>
</dbReference>
<evidence type="ECO:0000256" key="10">
    <source>
        <dbReference type="ARBA" id="ARBA00022884"/>
    </source>
</evidence>
<evidence type="ECO:0000256" key="2">
    <source>
        <dbReference type="ARBA" id="ARBA00004496"/>
    </source>
</evidence>
<evidence type="ECO:0000256" key="3">
    <source>
        <dbReference type="ARBA" id="ARBA00007494"/>
    </source>
</evidence>
<dbReference type="SUPFAM" id="SSF53335">
    <property type="entry name" value="S-adenosyl-L-methionine-dependent methyltransferases"/>
    <property type="match status" value="1"/>
</dbReference>